<reference evidence="1 2" key="1">
    <citation type="journal article" date="2014" name="Am. J. Bot.">
        <title>Genome assembly and annotation for red clover (Trifolium pratense; Fabaceae).</title>
        <authorList>
            <person name="Istvanek J."/>
            <person name="Jaros M."/>
            <person name="Krenek A."/>
            <person name="Repkova J."/>
        </authorList>
    </citation>
    <scope>NUCLEOTIDE SEQUENCE [LARGE SCALE GENOMIC DNA]</scope>
    <source>
        <strain evidence="2">cv. Tatra</strain>
        <tissue evidence="1">Young leaves</tissue>
    </source>
</reference>
<comment type="caution">
    <text evidence="1">The sequence shown here is derived from an EMBL/GenBank/DDBJ whole genome shotgun (WGS) entry which is preliminary data.</text>
</comment>
<sequence length="47" mass="5523">MEKNRVYAKTREVDDEMKWVHDSSFDHKGRVPLRASTGSWKASLFII</sequence>
<dbReference type="AlphaFoldDB" id="A0A2K3NI52"/>
<dbReference type="EMBL" id="ASHM01021722">
    <property type="protein sequence ID" value="PNY02724.1"/>
    <property type="molecule type" value="Genomic_DNA"/>
</dbReference>
<reference evidence="1 2" key="2">
    <citation type="journal article" date="2017" name="Front. Plant Sci.">
        <title>Gene Classification and Mining of Molecular Markers Useful in Red Clover (Trifolium pratense) Breeding.</title>
        <authorList>
            <person name="Istvanek J."/>
            <person name="Dluhosova J."/>
            <person name="Dluhos P."/>
            <person name="Patkova L."/>
            <person name="Nedelnik J."/>
            <person name="Repkova J."/>
        </authorList>
    </citation>
    <scope>NUCLEOTIDE SEQUENCE [LARGE SCALE GENOMIC DNA]</scope>
    <source>
        <strain evidence="2">cv. Tatra</strain>
        <tissue evidence="1">Young leaves</tissue>
    </source>
</reference>
<proteinExistence type="predicted"/>
<evidence type="ECO:0000313" key="1">
    <source>
        <dbReference type="EMBL" id="PNY02724.1"/>
    </source>
</evidence>
<evidence type="ECO:0000313" key="2">
    <source>
        <dbReference type="Proteomes" id="UP000236291"/>
    </source>
</evidence>
<accession>A0A2K3NI52</accession>
<dbReference type="STRING" id="57577.A0A2K3NI52"/>
<protein>
    <submittedName>
        <fullName evidence="1">Peptide/nitrate transporter at2g37900-like protein</fullName>
    </submittedName>
</protein>
<name>A0A2K3NI52_TRIPR</name>
<gene>
    <name evidence="1" type="ORF">L195_g026043</name>
</gene>
<dbReference type="Proteomes" id="UP000236291">
    <property type="component" value="Unassembled WGS sequence"/>
</dbReference>
<feature type="non-terminal residue" evidence="1">
    <location>
        <position position="47"/>
    </location>
</feature>
<organism evidence="1 2">
    <name type="scientific">Trifolium pratense</name>
    <name type="common">Red clover</name>
    <dbReference type="NCBI Taxonomy" id="57577"/>
    <lineage>
        <taxon>Eukaryota</taxon>
        <taxon>Viridiplantae</taxon>
        <taxon>Streptophyta</taxon>
        <taxon>Embryophyta</taxon>
        <taxon>Tracheophyta</taxon>
        <taxon>Spermatophyta</taxon>
        <taxon>Magnoliopsida</taxon>
        <taxon>eudicotyledons</taxon>
        <taxon>Gunneridae</taxon>
        <taxon>Pentapetalae</taxon>
        <taxon>rosids</taxon>
        <taxon>fabids</taxon>
        <taxon>Fabales</taxon>
        <taxon>Fabaceae</taxon>
        <taxon>Papilionoideae</taxon>
        <taxon>50 kb inversion clade</taxon>
        <taxon>NPAAA clade</taxon>
        <taxon>Hologalegina</taxon>
        <taxon>IRL clade</taxon>
        <taxon>Trifolieae</taxon>
        <taxon>Trifolium</taxon>
    </lineage>
</organism>